<accession>A0A4S3M512</accession>
<gene>
    <name evidence="2" type="ORF">E7681_17550</name>
</gene>
<reference evidence="2 3" key="1">
    <citation type="submission" date="2019-04" db="EMBL/GenBank/DDBJ databases">
        <title>Draft genome sequence of Youngimonas vesicularis.</title>
        <authorList>
            <person name="Hameed A."/>
        </authorList>
    </citation>
    <scope>NUCLEOTIDE SEQUENCE [LARGE SCALE GENOMIC DNA]</scope>
    <source>
        <strain evidence="2 3">CC-AMW-E</strain>
    </source>
</reference>
<dbReference type="CDD" id="cd06532">
    <property type="entry name" value="Glyco_transf_25"/>
    <property type="match status" value="1"/>
</dbReference>
<dbReference type="OrthoDB" id="259382at2"/>
<dbReference type="GO" id="GO:0016740">
    <property type="term" value="F:transferase activity"/>
    <property type="evidence" value="ECO:0007669"/>
    <property type="project" value="UniProtKB-KW"/>
</dbReference>
<organism evidence="2 3">
    <name type="scientific">Thalassobius vesicularis</name>
    <dbReference type="NCBI Taxonomy" id="1294297"/>
    <lineage>
        <taxon>Bacteria</taxon>
        <taxon>Pseudomonadati</taxon>
        <taxon>Pseudomonadota</taxon>
        <taxon>Alphaproteobacteria</taxon>
        <taxon>Rhodobacterales</taxon>
        <taxon>Roseobacteraceae</taxon>
        <taxon>Thalassovita</taxon>
    </lineage>
</organism>
<feature type="domain" description="Glycosyl transferase family 25" evidence="1">
    <location>
        <begin position="15"/>
        <end position="120"/>
    </location>
</feature>
<protein>
    <submittedName>
        <fullName evidence="2">Glycosyltransferase family 25 protein</fullName>
    </submittedName>
</protein>
<evidence type="ECO:0000313" key="2">
    <source>
        <dbReference type="EMBL" id="THD71610.1"/>
    </source>
</evidence>
<keyword evidence="2" id="KW-0808">Transferase</keyword>
<keyword evidence="3" id="KW-1185">Reference proteome</keyword>
<dbReference type="AlphaFoldDB" id="A0A4S3M512"/>
<dbReference type="InterPro" id="IPR002654">
    <property type="entry name" value="Glyco_trans_25"/>
</dbReference>
<evidence type="ECO:0000313" key="3">
    <source>
        <dbReference type="Proteomes" id="UP000306113"/>
    </source>
</evidence>
<dbReference type="Proteomes" id="UP000306113">
    <property type="component" value="Unassembled WGS sequence"/>
</dbReference>
<proteinExistence type="predicted"/>
<dbReference type="EMBL" id="SSMD01000011">
    <property type="protein sequence ID" value="THD71610.1"/>
    <property type="molecule type" value="Genomic_DNA"/>
</dbReference>
<dbReference type="RefSeq" id="WP_136340566.1">
    <property type="nucleotide sequence ID" value="NZ_SSMD01000011.1"/>
</dbReference>
<dbReference type="Pfam" id="PF01755">
    <property type="entry name" value="Glyco_transf_25"/>
    <property type="match status" value="1"/>
</dbReference>
<sequence length="263" mass="29386">MERSGVSGLGVPVRVISLARAVARQERFAAECARLGIDYALFTGVDGRAELDRLMQQTDVPGWHSHMGAPIAAGHLGCYASHVQLWQEIGNGPDDIVLVCEDDVVFHDDFPAAVQAALKVAGQWDICRFAKIRAKGAICQGTVDGYLLNAYWGPFTGNACYLIKRDLAARLARDFWPISRAHDHELNRFFAYDFRLMGLEPFAAHPEDKAESFITGQAMSEAKKFPKHKRLPYYVQKLANYVRRLVWLGRHGMLRASDKPLAD</sequence>
<evidence type="ECO:0000259" key="1">
    <source>
        <dbReference type="Pfam" id="PF01755"/>
    </source>
</evidence>
<comment type="caution">
    <text evidence="2">The sequence shown here is derived from an EMBL/GenBank/DDBJ whole genome shotgun (WGS) entry which is preliminary data.</text>
</comment>
<name>A0A4S3M512_9RHOB</name>